<dbReference type="EMBL" id="RQTK01000038">
    <property type="protein sequence ID" value="RUS90196.1"/>
    <property type="molecule type" value="Genomic_DNA"/>
</dbReference>
<accession>A0A3S0ZZW8</accession>
<organism evidence="3 4">
    <name type="scientific">Elysia chlorotica</name>
    <name type="common">Eastern emerald elysia</name>
    <name type="synonym">Sea slug</name>
    <dbReference type="NCBI Taxonomy" id="188477"/>
    <lineage>
        <taxon>Eukaryota</taxon>
        <taxon>Metazoa</taxon>
        <taxon>Spiralia</taxon>
        <taxon>Lophotrochozoa</taxon>
        <taxon>Mollusca</taxon>
        <taxon>Gastropoda</taxon>
        <taxon>Heterobranchia</taxon>
        <taxon>Euthyneura</taxon>
        <taxon>Panpulmonata</taxon>
        <taxon>Sacoglossa</taxon>
        <taxon>Placobranchoidea</taxon>
        <taxon>Plakobranchidae</taxon>
        <taxon>Elysia</taxon>
    </lineage>
</organism>
<keyword evidence="2" id="KW-0812">Transmembrane</keyword>
<evidence type="ECO:0000313" key="3">
    <source>
        <dbReference type="EMBL" id="RUS90196.1"/>
    </source>
</evidence>
<feature type="region of interest" description="Disordered" evidence="1">
    <location>
        <begin position="80"/>
        <end position="125"/>
    </location>
</feature>
<name>A0A3S0ZZW8_ELYCH</name>
<feature type="transmembrane region" description="Helical" evidence="2">
    <location>
        <begin position="55"/>
        <end position="78"/>
    </location>
</feature>
<protein>
    <submittedName>
        <fullName evidence="3">Uncharacterized protein</fullName>
    </submittedName>
</protein>
<proteinExistence type="predicted"/>
<gene>
    <name evidence="3" type="ORF">EGW08_002075</name>
</gene>
<reference evidence="3 4" key="1">
    <citation type="submission" date="2019-01" db="EMBL/GenBank/DDBJ databases">
        <title>A draft genome assembly of the solar-powered sea slug Elysia chlorotica.</title>
        <authorList>
            <person name="Cai H."/>
            <person name="Li Q."/>
            <person name="Fang X."/>
            <person name="Li J."/>
            <person name="Curtis N.E."/>
            <person name="Altenburger A."/>
            <person name="Shibata T."/>
            <person name="Feng M."/>
            <person name="Maeda T."/>
            <person name="Schwartz J.A."/>
            <person name="Shigenobu S."/>
            <person name="Lundholm N."/>
            <person name="Nishiyama T."/>
            <person name="Yang H."/>
            <person name="Hasebe M."/>
            <person name="Li S."/>
            <person name="Pierce S.K."/>
            <person name="Wang J."/>
        </authorList>
    </citation>
    <scope>NUCLEOTIDE SEQUENCE [LARGE SCALE GENOMIC DNA]</scope>
    <source>
        <strain evidence="3">EC2010</strain>
        <tissue evidence="3">Whole organism of an adult</tissue>
    </source>
</reference>
<keyword evidence="2" id="KW-1133">Transmembrane helix</keyword>
<keyword evidence="4" id="KW-1185">Reference proteome</keyword>
<dbReference type="Proteomes" id="UP000271974">
    <property type="component" value="Unassembled WGS sequence"/>
</dbReference>
<evidence type="ECO:0000256" key="1">
    <source>
        <dbReference type="SAM" id="MobiDB-lite"/>
    </source>
</evidence>
<comment type="caution">
    <text evidence="3">The sequence shown here is derived from an EMBL/GenBank/DDBJ whole genome shotgun (WGS) entry which is preliminary data.</text>
</comment>
<feature type="compositionally biased region" description="Polar residues" evidence="1">
    <location>
        <begin position="99"/>
        <end position="110"/>
    </location>
</feature>
<keyword evidence="2" id="KW-0472">Membrane</keyword>
<evidence type="ECO:0000256" key="2">
    <source>
        <dbReference type="SAM" id="Phobius"/>
    </source>
</evidence>
<dbReference type="AlphaFoldDB" id="A0A3S0ZZW8"/>
<feature type="non-terminal residue" evidence="3">
    <location>
        <position position="139"/>
    </location>
</feature>
<sequence>MEKVRRMLPCATSERDRMEYEPFLGEEGEGEDDDVFTVHLNGQASSRARAKRKRLMTLGIIGTICVVVLLVGGLAIAARQGGAARTSTNPPHLEHGLGETNNANGESSSVGGTGNSQKKIHRYKSAAVATDSSQCSSVG</sequence>
<evidence type="ECO:0000313" key="4">
    <source>
        <dbReference type="Proteomes" id="UP000271974"/>
    </source>
</evidence>